<evidence type="ECO:0000256" key="1">
    <source>
        <dbReference type="ARBA" id="ARBA00022448"/>
    </source>
</evidence>
<keyword evidence="6" id="KW-1185">Reference proteome</keyword>
<protein>
    <submittedName>
        <fullName evidence="5">ATP-binding cassette domain-containing protein</fullName>
    </submittedName>
</protein>
<dbReference type="SMART" id="SM00382">
    <property type="entry name" value="AAA"/>
    <property type="match status" value="1"/>
</dbReference>
<accession>A0ABW9XMR3</accession>
<dbReference type="InterPro" id="IPR017871">
    <property type="entry name" value="ABC_transporter-like_CS"/>
</dbReference>
<feature type="domain" description="ABC transporter" evidence="4">
    <location>
        <begin position="1"/>
        <end position="234"/>
    </location>
</feature>
<dbReference type="PROSITE" id="PS00211">
    <property type="entry name" value="ABC_TRANSPORTER_1"/>
    <property type="match status" value="1"/>
</dbReference>
<comment type="caution">
    <text evidence="5">The sequence shown here is derived from an EMBL/GenBank/DDBJ whole genome shotgun (WGS) entry which is preliminary data.</text>
</comment>
<dbReference type="Pfam" id="PF00005">
    <property type="entry name" value="ABC_tran"/>
    <property type="match status" value="1"/>
</dbReference>
<dbReference type="RefSeq" id="WP_161742685.1">
    <property type="nucleotide sequence ID" value="NZ_JAAAMV010000003.1"/>
</dbReference>
<dbReference type="InterPro" id="IPR003593">
    <property type="entry name" value="AAA+_ATPase"/>
</dbReference>
<evidence type="ECO:0000256" key="2">
    <source>
        <dbReference type="ARBA" id="ARBA00022741"/>
    </source>
</evidence>
<gene>
    <name evidence="5" type="ORF">GT019_08505</name>
</gene>
<evidence type="ECO:0000259" key="4">
    <source>
        <dbReference type="PROSITE" id="PS50893"/>
    </source>
</evidence>
<dbReference type="Gene3D" id="3.40.50.300">
    <property type="entry name" value="P-loop containing nucleotide triphosphate hydrolases"/>
    <property type="match status" value="1"/>
</dbReference>
<reference evidence="5 6" key="1">
    <citation type="submission" date="2020-01" db="EMBL/GenBank/DDBJ databases">
        <title>Paenibacillus soybeanensis sp. nov. isolated from the nodules of soybean (Glycine max(L.) Merr).</title>
        <authorList>
            <person name="Wang H."/>
        </authorList>
    </citation>
    <scope>NUCLEOTIDE SEQUENCE [LARGE SCALE GENOMIC DNA]</scope>
    <source>
        <strain evidence="5 6">T1</strain>
    </source>
</reference>
<dbReference type="CDD" id="cd03230">
    <property type="entry name" value="ABC_DR_subfamily_A"/>
    <property type="match status" value="1"/>
</dbReference>
<keyword evidence="2" id="KW-0547">Nucleotide-binding</keyword>
<keyword evidence="3 5" id="KW-0067">ATP-binding</keyword>
<dbReference type="SUPFAM" id="SSF52540">
    <property type="entry name" value="P-loop containing nucleoside triphosphate hydrolases"/>
    <property type="match status" value="1"/>
</dbReference>
<dbReference type="PROSITE" id="PS50893">
    <property type="entry name" value="ABC_TRANSPORTER_2"/>
    <property type="match status" value="1"/>
</dbReference>
<dbReference type="PANTHER" id="PTHR42939:SF3">
    <property type="entry name" value="ABC TRANSPORTER ATP-BINDING COMPONENT"/>
    <property type="match status" value="1"/>
</dbReference>
<dbReference type="InterPro" id="IPR003439">
    <property type="entry name" value="ABC_transporter-like_ATP-bd"/>
</dbReference>
<organism evidence="5 6">
    <name type="scientific">Paenibacillus glycinis</name>
    <dbReference type="NCBI Taxonomy" id="2697035"/>
    <lineage>
        <taxon>Bacteria</taxon>
        <taxon>Bacillati</taxon>
        <taxon>Bacillota</taxon>
        <taxon>Bacilli</taxon>
        <taxon>Bacillales</taxon>
        <taxon>Paenibacillaceae</taxon>
        <taxon>Paenibacillus</taxon>
    </lineage>
</organism>
<dbReference type="InterPro" id="IPR051782">
    <property type="entry name" value="ABC_Transporter_VariousFunc"/>
</dbReference>
<dbReference type="GO" id="GO:0005524">
    <property type="term" value="F:ATP binding"/>
    <property type="evidence" value="ECO:0007669"/>
    <property type="project" value="UniProtKB-KW"/>
</dbReference>
<dbReference type="PANTHER" id="PTHR42939">
    <property type="entry name" value="ABC TRANSPORTER ATP-BINDING PROTEIN ALBC-RELATED"/>
    <property type="match status" value="1"/>
</dbReference>
<dbReference type="EMBL" id="JAAAMV010000003">
    <property type="protein sequence ID" value="NBD23911.1"/>
    <property type="molecule type" value="Genomic_DNA"/>
</dbReference>
<sequence length="300" mass="33627">MTTETAVAIEGLVQRRAHFELGPVDLNIPKGYVTAIVGPNGSGKSSLFRLMLGLARPDSGGVRLLGEQVRGEDRVSLKTRIGYVPEEAIDIEDRLSGEAKSAFVRQWYPGWDVNYYRELLRRFEVDPALKLGKMSKGMRRKFELSLAMAHHPELLLLDEPSSGLDPIAWKTMIDALHRFMERGDRTIVMASHIIDEVRRLADYIAFVAQGKVLGMYEKDALLEAWQTMYVDAGGRTLPWKEMPGYRSCDLAGGTTYKVVTEQAFEAEQWLAAAGAVLVSKRKLELDDILLNLTEHARGVY</sequence>
<name>A0ABW9XMR3_9BACL</name>
<evidence type="ECO:0000256" key="3">
    <source>
        <dbReference type="ARBA" id="ARBA00022840"/>
    </source>
</evidence>
<dbReference type="InterPro" id="IPR027417">
    <property type="entry name" value="P-loop_NTPase"/>
</dbReference>
<dbReference type="Proteomes" id="UP000665561">
    <property type="component" value="Unassembled WGS sequence"/>
</dbReference>
<evidence type="ECO:0000313" key="6">
    <source>
        <dbReference type="Proteomes" id="UP000665561"/>
    </source>
</evidence>
<evidence type="ECO:0000313" key="5">
    <source>
        <dbReference type="EMBL" id="NBD23911.1"/>
    </source>
</evidence>
<proteinExistence type="predicted"/>
<keyword evidence="1" id="KW-0813">Transport</keyword>